<dbReference type="PANTHER" id="PTHR43152">
    <property type="entry name" value="UVRABC SYSTEM PROTEIN A"/>
    <property type="match status" value="1"/>
</dbReference>
<keyword evidence="3" id="KW-0677">Repeat</keyword>
<gene>
    <name evidence="16" type="ORF">SYV04_32710</name>
</gene>
<evidence type="ECO:0000256" key="3">
    <source>
        <dbReference type="ARBA" id="ARBA00022737"/>
    </source>
</evidence>
<feature type="domain" description="ABC transporter" evidence="15">
    <location>
        <begin position="483"/>
        <end position="777"/>
    </location>
</feature>
<dbReference type="Proteomes" id="UP001291309">
    <property type="component" value="Unassembled WGS sequence"/>
</dbReference>
<name>A0ABU5HCK8_9BACT</name>
<evidence type="ECO:0000256" key="5">
    <source>
        <dbReference type="ARBA" id="ARBA00022763"/>
    </source>
</evidence>
<keyword evidence="9" id="KW-0238">DNA-binding</keyword>
<evidence type="ECO:0000256" key="1">
    <source>
        <dbReference type="ARBA" id="ARBA00004496"/>
    </source>
</evidence>
<keyword evidence="6" id="KW-0228">DNA excision</keyword>
<keyword evidence="5" id="KW-0227">DNA damage</keyword>
<evidence type="ECO:0000256" key="8">
    <source>
        <dbReference type="ARBA" id="ARBA00022881"/>
    </source>
</evidence>
<keyword evidence="17" id="KW-1185">Reference proteome</keyword>
<dbReference type="PANTHER" id="PTHR43152:SF2">
    <property type="entry name" value="DRUG RESISTANCE ABC TRANSPORTER"/>
    <property type="match status" value="1"/>
</dbReference>
<keyword evidence="2" id="KW-0963">Cytoplasm</keyword>
<feature type="region of interest" description="Disordered" evidence="14">
    <location>
        <begin position="787"/>
        <end position="818"/>
    </location>
</feature>
<evidence type="ECO:0000313" key="17">
    <source>
        <dbReference type="Proteomes" id="UP001291309"/>
    </source>
</evidence>
<dbReference type="RefSeq" id="WP_321550160.1">
    <property type="nucleotide sequence ID" value="NZ_JAXIVS010000014.1"/>
</dbReference>
<evidence type="ECO:0000256" key="2">
    <source>
        <dbReference type="ARBA" id="ARBA00022490"/>
    </source>
</evidence>
<evidence type="ECO:0000256" key="12">
    <source>
        <dbReference type="ARBA" id="ARBA00039316"/>
    </source>
</evidence>
<accession>A0ABU5HCK8</accession>
<reference evidence="16 17" key="1">
    <citation type="submission" date="2023-12" db="EMBL/GenBank/DDBJ databases">
        <title>the genome sequence of Hyalangium sp. s54d21.</title>
        <authorList>
            <person name="Zhang X."/>
        </authorList>
    </citation>
    <scope>NUCLEOTIDE SEQUENCE [LARGE SCALE GENOMIC DNA]</scope>
    <source>
        <strain evidence="17">s54d21</strain>
    </source>
</reference>
<comment type="similarity">
    <text evidence="11">Belongs to the ABC transporter superfamily. UvrA family.</text>
</comment>
<dbReference type="Gene3D" id="1.20.1580.10">
    <property type="entry name" value="ABC transporter ATPase like domain"/>
    <property type="match status" value="2"/>
</dbReference>
<evidence type="ECO:0000256" key="9">
    <source>
        <dbReference type="ARBA" id="ARBA00023125"/>
    </source>
</evidence>
<evidence type="ECO:0000256" key="13">
    <source>
        <dbReference type="ARBA" id="ARBA00042156"/>
    </source>
</evidence>
<evidence type="ECO:0000259" key="15">
    <source>
        <dbReference type="PROSITE" id="PS50893"/>
    </source>
</evidence>
<dbReference type="Gene3D" id="1.10.8.280">
    <property type="entry name" value="ABC transporter ATPase domain-like"/>
    <property type="match status" value="1"/>
</dbReference>
<organism evidence="16 17">
    <name type="scientific">Hyalangium rubrum</name>
    <dbReference type="NCBI Taxonomy" id="3103134"/>
    <lineage>
        <taxon>Bacteria</taxon>
        <taxon>Pseudomonadati</taxon>
        <taxon>Myxococcota</taxon>
        <taxon>Myxococcia</taxon>
        <taxon>Myxococcales</taxon>
        <taxon>Cystobacterineae</taxon>
        <taxon>Archangiaceae</taxon>
        <taxon>Hyalangium</taxon>
    </lineage>
</organism>
<evidence type="ECO:0000256" key="6">
    <source>
        <dbReference type="ARBA" id="ARBA00022769"/>
    </source>
</evidence>
<dbReference type="InterPro" id="IPR027417">
    <property type="entry name" value="P-loop_NTPase"/>
</dbReference>
<evidence type="ECO:0000256" key="7">
    <source>
        <dbReference type="ARBA" id="ARBA00022840"/>
    </source>
</evidence>
<evidence type="ECO:0000256" key="14">
    <source>
        <dbReference type="SAM" id="MobiDB-lite"/>
    </source>
</evidence>
<keyword evidence="8" id="KW-0267">Excision nuclease</keyword>
<evidence type="ECO:0000256" key="10">
    <source>
        <dbReference type="ARBA" id="ARBA00023204"/>
    </source>
</evidence>
<dbReference type="Pfam" id="PF00005">
    <property type="entry name" value="ABC_tran"/>
    <property type="match status" value="1"/>
</dbReference>
<evidence type="ECO:0000256" key="4">
    <source>
        <dbReference type="ARBA" id="ARBA00022741"/>
    </source>
</evidence>
<dbReference type="SUPFAM" id="SSF52540">
    <property type="entry name" value="P-loop containing nucleoside triphosphate hydrolases"/>
    <property type="match status" value="2"/>
</dbReference>
<keyword evidence="7" id="KW-0067">ATP-binding</keyword>
<dbReference type="Gene3D" id="3.40.50.300">
    <property type="entry name" value="P-loop containing nucleotide triphosphate hydrolases"/>
    <property type="match status" value="3"/>
</dbReference>
<proteinExistence type="inferred from homology"/>
<evidence type="ECO:0000313" key="16">
    <source>
        <dbReference type="EMBL" id="MDY7231197.1"/>
    </source>
</evidence>
<dbReference type="PROSITE" id="PS50893">
    <property type="entry name" value="ABC_TRANSPORTER_2"/>
    <property type="match status" value="1"/>
</dbReference>
<keyword evidence="10" id="KW-0234">DNA repair</keyword>
<comment type="caution">
    <text evidence="16">The sequence shown here is derived from an EMBL/GenBank/DDBJ whole genome shotgun (WGS) entry which is preliminary data.</text>
</comment>
<dbReference type="EMBL" id="JAXIVS010000014">
    <property type="protein sequence ID" value="MDY7231197.1"/>
    <property type="molecule type" value="Genomic_DNA"/>
</dbReference>
<dbReference type="InterPro" id="IPR003439">
    <property type="entry name" value="ABC_transporter-like_ATP-bd"/>
</dbReference>
<evidence type="ECO:0000256" key="11">
    <source>
        <dbReference type="ARBA" id="ARBA00038000"/>
    </source>
</evidence>
<comment type="subcellular location">
    <subcellularLocation>
        <location evidence="1">Cytoplasm</location>
    </subcellularLocation>
</comment>
<protein>
    <recommendedName>
        <fullName evidence="12">UvrABC system protein A</fullName>
    </recommendedName>
    <alternativeName>
        <fullName evidence="13">Excinuclease ABC subunit A</fullName>
    </alternativeName>
</protein>
<keyword evidence="4" id="KW-0547">Nucleotide-binding</keyword>
<sequence length="818" mass="86975">MASSSKHPADSHDLIRVQGARENNLKDVSVDIPKRRLTVFTGVSGSGKSSLVFGTLAAQSQRLINETYSAFVQGFMPTLARPEVDVLEGLTTAIIVDQERMGANSRSTVGTATDANAMLRVLFSRLGKPHIGSSNAFSFNVPSVSASGQITIEKGAGKKTETRTFSVAGGMCPRCEGMGQVNDIDLSQLFDDSKSLNEGALTIPGYSADGWYVRLFAESGFLDPDKPIRKYTKQERHDFLYKEPVKVKVAGANMTYEGLVPRIQKSFLSKDVDAMQPHIRAFVDRAVTFTSCPDCGGTRLSEAARSSKIKGKNIADICAMQISDLAEWVRGLDEPSVAPLLTTLRETLDSFVEIGLGYLSLDRPTGTLSGGEAQRTKMIRHLGSSLTDVTYVFDEPTIGLHPHDIQRMNELLLRLRDKGNTVLVVEHKPETIAIADHVVDLGPGAGTAGGQVVFEGTVDGLRASGTLTGRHLSDRAALKPSVRKPSGVMKVRGARAHNLKNVDVDIPLGVLVVVTGVAGSGKSSLIRGSVCGQDGVVSVDQTPIHGSRRSNPATYTDMLEPIRKAFAKANGVKPALFSANSEGACPTCNGAGVIYTDLGMMAGVTTICEECEGRRFQASVLNYRLGGLNIAEVLDLSVQDAVGFFGAGKAHTPAAHAILQRMADVGLSYLRLGQPLTTLSGGERQRLKLATHMGAEGGVYVLDEPTTGLHLADLEQLLGMLDRLVDSGKSVIVIEHHQAVMAHADWIIDLGPGAGHDGGRIVFEGTPADLVAAKSTLTGEHLAAFVGNHPKAAPSDGAGRAARRPSAERGSQRGARPR</sequence>